<protein>
    <submittedName>
        <fullName evidence="1">Uncharacterized protein</fullName>
    </submittedName>
</protein>
<keyword evidence="2" id="KW-1185">Reference proteome</keyword>
<evidence type="ECO:0000313" key="1">
    <source>
        <dbReference type="EMBL" id="VDP08085.1"/>
    </source>
</evidence>
<dbReference type="STRING" id="48269.A0A183MCG0"/>
<proteinExistence type="predicted"/>
<accession>A0A183MCG0</accession>
<sequence>MNVMNQSLDNIFNYQKQLIDQCEKLQKQFMNYLLTNQTIQECLNEFLNQTNQIGDQLSNDYKIDNNNIEKQSIEFSLNINKFYEILAQINSIQLISLKLRNRLNQTIEQAKLNDSNKLRLIQSELKQIDILDNRYDDD</sequence>
<reference evidence="1 2" key="1">
    <citation type="submission" date="2018-11" db="EMBL/GenBank/DDBJ databases">
        <authorList>
            <consortium name="Pathogen Informatics"/>
        </authorList>
    </citation>
    <scope>NUCLEOTIDE SEQUENCE [LARGE SCALE GENOMIC DNA]</scope>
    <source>
        <strain evidence="1 2">Zambia</strain>
    </source>
</reference>
<dbReference type="AlphaFoldDB" id="A0A183MCG0"/>
<dbReference type="Proteomes" id="UP000277204">
    <property type="component" value="Unassembled WGS sequence"/>
</dbReference>
<dbReference type="EMBL" id="UZAI01010965">
    <property type="protein sequence ID" value="VDP08085.1"/>
    <property type="molecule type" value="Genomic_DNA"/>
</dbReference>
<name>A0A183MCG0_9TREM</name>
<evidence type="ECO:0000313" key="2">
    <source>
        <dbReference type="Proteomes" id="UP000277204"/>
    </source>
</evidence>
<gene>
    <name evidence="1" type="ORF">SMRZ_LOCUS13734</name>
</gene>
<organism evidence="1 2">
    <name type="scientific">Schistosoma margrebowiei</name>
    <dbReference type="NCBI Taxonomy" id="48269"/>
    <lineage>
        <taxon>Eukaryota</taxon>
        <taxon>Metazoa</taxon>
        <taxon>Spiralia</taxon>
        <taxon>Lophotrochozoa</taxon>
        <taxon>Platyhelminthes</taxon>
        <taxon>Trematoda</taxon>
        <taxon>Digenea</taxon>
        <taxon>Strigeidida</taxon>
        <taxon>Schistosomatoidea</taxon>
        <taxon>Schistosomatidae</taxon>
        <taxon>Schistosoma</taxon>
    </lineage>
</organism>